<dbReference type="InterPro" id="IPR036397">
    <property type="entry name" value="RNaseH_sf"/>
</dbReference>
<accession>A0A9P6RHL5</accession>
<feature type="compositionally biased region" description="Basic and acidic residues" evidence="7">
    <location>
        <begin position="12"/>
        <end position="21"/>
    </location>
</feature>
<feature type="region of interest" description="Disordered" evidence="7">
    <location>
        <begin position="1"/>
        <end position="45"/>
    </location>
</feature>
<dbReference type="Proteomes" id="UP000823405">
    <property type="component" value="Unassembled WGS sequence"/>
</dbReference>
<evidence type="ECO:0000256" key="3">
    <source>
        <dbReference type="ARBA" id="ARBA00022722"/>
    </source>
</evidence>
<keyword evidence="10" id="KW-1185">Reference proteome</keyword>
<keyword evidence="6" id="KW-0539">Nucleus</keyword>
<dbReference type="SUPFAM" id="SSF53098">
    <property type="entry name" value="Ribonuclease H-like"/>
    <property type="match status" value="1"/>
</dbReference>
<evidence type="ECO:0000256" key="7">
    <source>
        <dbReference type="SAM" id="MobiDB-lite"/>
    </source>
</evidence>
<keyword evidence="5" id="KW-0269">Exonuclease</keyword>
<dbReference type="FunFam" id="3.30.420.10:FF:000019">
    <property type="entry name" value="RNA exonuclease NEF-sp"/>
    <property type="match status" value="1"/>
</dbReference>
<evidence type="ECO:0000256" key="4">
    <source>
        <dbReference type="ARBA" id="ARBA00022801"/>
    </source>
</evidence>
<comment type="subcellular location">
    <subcellularLocation>
        <location evidence="1">Nucleus</location>
    </subcellularLocation>
</comment>
<dbReference type="AlphaFoldDB" id="A0A9P6RHL5"/>
<evidence type="ECO:0000259" key="8">
    <source>
        <dbReference type="SMART" id="SM00479"/>
    </source>
</evidence>
<evidence type="ECO:0000313" key="9">
    <source>
        <dbReference type="EMBL" id="KAG0320473.1"/>
    </source>
</evidence>
<gene>
    <name evidence="9" type="ORF">BGZ97_000111</name>
</gene>
<reference evidence="9" key="1">
    <citation type="journal article" date="2020" name="Fungal Divers.">
        <title>Resolving the Mortierellaceae phylogeny through synthesis of multi-gene phylogenetics and phylogenomics.</title>
        <authorList>
            <person name="Vandepol N."/>
            <person name="Liber J."/>
            <person name="Desiro A."/>
            <person name="Na H."/>
            <person name="Kennedy M."/>
            <person name="Barry K."/>
            <person name="Grigoriev I.V."/>
            <person name="Miller A.N."/>
            <person name="O'Donnell K."/>
            <person name="Stajich J.E."/>
            <person name="Bonito G."/>
        </authorList>
    </citation>
    <scope>NUCLEOTIDE SEQUENCE</scope>
    <source>
        <strain evidence="9">NVP60</strain>
    </source>
</reference>
<proteinExistence type="inferred from homology"/>
<feature type="domain" description="Exonuclease" evidence="8">
    <location>
        <begin position="321"/>
        <end position="481"/>
    </location>
</feature>
<evidence type="ECO:0000256" key="5">
    <source>
        <dbReference type="ARBA" id="ARBA00022839"/>
    </source>
</evidence>
<evidence type="ECO:0000256" key="1">
    <source>
        <dbReference type="ARBA" id="ARBA00004123"/>
    </source>
</evidence>
<name>A0A9P6RHL5_9FUNG</name>
<dbReference type="Gene3D" id="3.30.420.10">
    <property type="entry name" value="Ribonuclease H-like superfamily/Ribonuclease H"/>
    <property type="match status" value="1"/>
</dbReference>
<dbReference type="InterPro" id="IPR013520">
    <property type="entry name" value="Ribonucl_H"/>
</dbReference>
<evidence type="ECO:0000256" key="2">
    <source>
        <dbReference type="ARBA" id="ARBA00006357"/>
    </source>
</evidence>
<dbReference type="CDD" id="cd06145">
    <property type="entry name" value="REX1_like"/>
    <property type="match status" value="1"/>
</dbReference>
<dbReference type="InterPro" id="IPR047021">
    <property type="entry name" value="REXO1/3/4-like"/>
</dbReference>
<dbReference type="PANTHER" id="PTHR12801:SF115">
    <property type="entry name" value="FI18136P1-RELATED"/>
    <property type="match status" value="1"/>
</dbReference>
<dbReference type="Pfam" id="PF00929">
    <property type="entry name" value="RNase_T"/>
    <property type="match status" value="1"/>
</dbReference>
<keyword evidence="3" id="KW-0540">Nuclease</keyword>
<evidence type="ECO:0000256" key="6">
    <source>
        <dbReference type="ARBA" id="ARBA00023242"/>
    </source>
</evidence>
<keyword evidence="4" id="KW-0378">Hydrolase</keyword>
<dbReference type="GO" id="GO:0003676">
    <property type="term" value="F:nucleic acid binding"/>
    <property type="evidence" value="ECO:0007669"/>
    <property type="project" value="InterPro"/>
</dbReference>
<dbReference type="InterPro" id="IPR034922">
    <property type="entry name" value="REX1-like_exo"/>
</dbReference>
<protein>
    <recommendedName>
        <fullName evidence="8">Exonuclease domain-containing protein</fullName>
    </recommendedName>
</protein>
<evidence type="ECO:0000313" key="10">
    <source>
        <dbReference type="Proteomes" id="UP000823405"/>
    </source>
</evidence>
<dbReference type="SMART" id="SM00479">
    <property type="entry name" value="EXOIII"/>
    <property type="match status" value="1"/>
</dbReference>
<dbReference type="GO" id="GO:0004527">
    <property type="term" value="F:exonuclease activity"/>
    <property type="evidence" value="ECO:0007669"/>
    <property type="project" value="UniProtKB-KW"/>
</dbReference>
<dbReference type="PANTHER" id="PTHR12801">
    <property type="entry name" value="RNA EXONUCLEASE REXO1 / RECO3 FAMILY MEMBER-RELATED"/>
    <property type="match status" value="1"/>
</dbReference>
<dbReference type="InterPro" id="IPR012337">
    <property type="entry name" value="RNaseH-like_sf"/>
</dbReference>
<comment type="similarity">
    <text evidence="2">Belongs to the REXO1/REXO3 family.</text>
</comment>
<feature type="compositionally biased region" description="Low complexity" evidence="7">
    <location>
        <begin position="33"/>
        <end position="45"/>
    </location>
</feature>
<dbReference type="EMBL" id="JAAAIN010000101">
    <property type="protein sequence ID" value="KAG0320473.1"/>
    <property type="molecule type" value="Genomic_DNA"/>
</dbReference>
<dbReference type="GO" id="GO:0005634">
    <property type="term" value="C:nucleus"/>
    <property type="evidence" value="ECO:0007669"/>
    <property type="project" value="UniProtKB-SubCell"/>
</dbReference>
<sequence>MAKKRKFAPGVWKEEAFRESTTDASDTNETQVTDDTGGDDNNGTTIATVVAEPTHEEDDNLETPEKKQKIENGDGDAVVLTVVLNKIPLSHDLVAEHLDASTPVDTMTKEERRKLKKEKKKLASLIQLDGGRPSILLSRNYHMKLKLKDLRDLLVYLLTETKTLPWIMIKNKFNIQKVVLLYVGGLDPSLFGIDHRDEDAISPVAWASNATGPITEMTNLKRFFDVVSPMKGGGEKNKIYSPVSQILNIPLSNTEKAKRETARAKSRVPDLKRDGYMLTLQEMQELEFPLPSYLTGSTSELKVNWIETDQIANAVSPDKRKLIAMDCEMCLTEHGSELTRITLIGEDGKVIYDELVLPTNPITDYLTKYSGMTEERLRGVTIRLADVQKKLKELINYDTILVGHSLENDMKVLKFAHPFIIDTARTYHHTRGPPSRPSLKWLAYRWLERRIQNGGDKGHDSVEDALTCLDLVKLKIKNGQGFGEYYNDQESIFSRIGRYTRPRTSAVIDDECVINCEDASTYIKTTSDAEVVAALPQAMKDHHFVWARLRDLEINYGKPGPNVSTGSRHHPDQGRAVFLSYENRVDAEEEEVREAARSVDRSLAAIVESMPPNTAFLVMSGQGDPREMLKYQELQRRFQALYNTVSISSISKEDRFDDEAQAALERGVEQAKNGVCFFMVK</sequence>
<feature type="compositionally biased region" description="Polar residues" evidence="7">
    <location>
        <begin position="22"/>
        <end position="31"/>
    </location>
</feature>
<dbReference type="OrthoDB" id="8191639at2759"/>
<comment type="caution">
    <text evidence="9">The sequence shown here is derived from an EMBL/GenBank/DDBJ whole genome shotgun (WGS) entry which is preliminary data.</text>
</comment>
<organism evidence="9 10">
    <name type="scientific">Linnemannia gamsii</name>
    <dbReference type="NCBI Taxonomy" id="64522"/>
    <lineage>
        <taxon>Eukaryota</taxon>
        <taxon>Fungi</taxon>
        <taxon>Fungi incertae sedis</taxon>
        <taxon>Mucoromycota</taxon>
        <taxon>Mortierellomycotina</taxon>
        <taxon>Mortierellomycetes</taxon>
        <taxon>Mortierellales</taxon>
        <taxon>Mortierellaceae</taxon>
        <taxon>Linnemannia</taxon>
    </lineage>
</organism>